<proteinExistence type="predicted"/>
<sequence length="1250" mass="140292">MANSFSLGSRDIGDSLDGNAGAAQQQANVSFSTFAASLITGLVAFGVQVLLFLVFRARIPRIYAPRTYLVPERERAKPISSGLITWIPPLFKTSSSEFINRCGLDAYLFLRYLRMLLKIFVPLACLILPILLPLNNVGTNANDISGMDKFGWQNITPEKVDRFWGHLCLAVIVVLYVCYTFYSELRGYIRLRQAYLTSPQHRLRASATTVLVTNIPRKWLTYEALDALYDVFPGGIRNIWINHNYDELSGLVSLRNKYAGILESAETNLIKTCKKKQLDSRAKEEKRAGVKKPKAERKEESAAMDGAGEQDAEMDAGISAGNPHQIVHTLEEALDDTSSQGDEDFVKKADKHRPTDFIGEGLEAVEQGFGALGHGVNRFGETVFGAFKPRLAAKRPAGLDLGDGRTVTEEHCTTMNGSTGTHAPGIDAQHVQGTPQTAFTATPQTIHTGTPDRATFDDRQMDGVIDIKKSKPEKKSGFLSALSLKGRPATTDFPSPQPFQKEEDEFPLTPPRESGEGTEKRASQKTTKGNDAVASHERTNYAPKTPYDEFNQEEDLRKDEDAEWRKWVKPKDRDTMRTLVFEVAWWPSLPLVGKKYDTIYYCRHRLAQLNYQVEELQKKPNDFPIMNSAFIQFNNQVAAHMACQSLSHHVPKHMAPRVIEVDPKDVMWDSLSMVWWNRYIRTAAVIAAVVGLVITWAIPVSFTGALSQISSISDIAPWLSWLNDLPKAAISIIQGVAPPILLGALTALFPLFLRFLCGLQGKPTGMATELSVQNYFFAFTFVQVFLVVSISSGITATIQELINDPLSIPETLANNLPKASNYFFSYMIVQALSVSAGSLLQVGGLLGYFILAPLFDSTARDKWKRQRSLNTIQWGTFFPVYTNFGAIGIIYSVISPLILVFNIVTFSLFWVVYRYTTLFVLGYSFDTGGLLFPKAINQLFTGLYFMEICLIGLFFLAQDTAGNQACIPQAIIMIIVLVFTVLYQFLLNEAFGPLYQFIPISMEDDAVRRDEEFERAQSKRWQMVEEEQSGDNIQDVLEARERKEEQENQNAEDIEMQEITTRRVQEAEAKEQAQAHGLPLSDFTKFLPGGQNWKTKTDGTSWADRSRAKRKSTIANPAPKVYNPLELQVLPAHIRRKILEQARPKVDIEGQNAMSNALYGNFNDELEDLTAEERDKLVQKAFLHTALRAPRPCIWIPRDDLGISDDEVKRTAGKYAHVWIDSAYTGLDHKGRVLFRRPPPDFQEIDLIQL</sequence>
<evidence type="ECO:0000313" key="2">
    <source>
        <dbReference type="Proteomes" id="UP001186974"/>
    </source>
</evidence>
<dbReference type="Proteomes" id="UP001186974">
    <property type="component" value="Unassembled WGS sequence"/>
</dbReference>
<protein>
    <submittedName>
        <fullName evidence="1">Uncharacterized protein</fullName>
    </submittedName>
</protein>
<dbReference type="EMBL" id="JAWDJW010006854">
    <property type="protein sequence ID" value="KAK3063423.1"/>
    <property type="molecule type" value="Genomic_DNA"/>
</dbReference>
<evidence type="ECO:0000313" key="1">
    <source>
        <dbReference type="EMBL" id="KAK3063423.1"/>
    </source>
</evidence>
<comment type="caution">
    <text evidence="1">The sequence shown here is derived from an EMBL/GenBank/DDBJ whole genome shotgun (WGS) entry which is preliminary data.</text>
</comment>
<gene>
    <name evidence="1" type="ORF">LTS18_000491</name>
</gene>
<name>A0ACC3D8J8_9PEZI</name>
<accession>A0ACC3D8J8</accession>
<reference evidence="1" key="1">
    <citation type="submission" date="2024-09" db="EMBL/GenBank/DDBJ databases">
        <title>Black Yeasts Isolated from many extreme environments.</title>
        <authorList>
            <person name="Coleine C."/>
            <person name="Stajich J.E."/>
            <person name="Selbmann L."/>
        </authorList>
    </citation>
    <scope>NUCLEOTIDE SEQUENCE</scope>
    <source>
        <strain evidence="1">CCFEE 5737</strain>
    </source>
</reference>
<keyword evidence="2" id="KW-1185">Reference proteome</keyword>
<organism evidence="1 2">
    <name type="scientific">Coniosporium uncinatum</name>
    <dbReference type="NCBI Taxonomy" id="93489"/>
    <lineage>
        <taxon>Eukaryota</taxon>
        <taxon>Fungi</taxon>
        <taxon>Dikarya</taxon>
        <taxon>Ascomycota</taxon>
        <taxon>Pezizomycotina</taxon>
        <taxon>Dothideomycetes</taxon>
        <taxon>Dothideomycetes incertae sedis</taxon>
        <taxon>Coniosporium</taxon>
    </lineage>
</organism>